<gene>
    <name evidence="3" type="ORF">DNG_00956</name>
</gene>
<dbReference type="InterPro" id="IPR057511">
    <property type="entry name" value="WH_GDS1"/>
</dbReference>
<feature type="region of interest" description="Disordered" evidence="1">
    <location>
        <begin position="24"/>
        <end position="120"/>
    </location>
</feature>
<keyword evidence="4" id="KW-1185">Reference proteome</keyword>
<dbReference type="Proteomes" id="UP001187682">
    <property type="component" value="Unassembled WGS sequence"/>
</dbReference>
<sequence>MPYNTRRKSLSLPSLGIHVPMTHAARAAAAAAASRATTPTPARSNESSTPETPSPSEYQQTKRLKRSHNLVEPAPAKAHPPATRIKTEHTPPPSSPESSPSPDMPADADTTRKSLKKGGSEAINDTIVEAVIGQLQATGNRPHLVKELAAVLAQRLAIVQHSANPCAIISSRLASFLKRTCWTESSPCPLAKELEAVHPRRTYFFLTTTPRQPFPTQPLLFTLPKPPTISPSISSDEDLSFEEAIDDTDDSDIALDAEIEADLHSRRALSPSPEVDLSSPEFDDMDDDLDSPPSLGSSRASLNLDRERRARGTSPPLERDEKEFTQTANGLQKRKIGPETDEPVEPAALGVLDEGSKFDSLFYDYRSANLGITMLVSPPMKPSAYMPSPYVGGLKKDGEENWVKIGRLLDWDSTPETMELEELDCLLDAY</sequence>
<dbReference type="Pfam" id="PF25318">
    <property type="entry name" value="WHD_GDS1"/>
    <property type="match status" value="1"/>
</dbReference>
<evidence type="ECO:0000313" key="3">
    <source>
        <dbReference type="EMBL" id="SPN97442.1"/>
    </source>
</evidence>
<dbReference type="EMBL" id="ONZQ02000001">
    <property type="protein sequence ID" value="SPN97442.1"/>
    <property type="molecule type" value="Genomic_DNA"/>
</dbReference>
<feature type="domain" description="GDS1 winged helix" evidence="2">
    <location>
        <begin position="120"/>
        <end position="213"/>
    </location>
</feature>
<evidence type="ECO:0000313" key="4">
    <source>
        <dbReference type="Proteomes" id="UP001187682"/>
    </source>
</evidence>
<proteinExistence type="predicted"/>
<feature type="compositionally biased region" description="Low complexity" evidence="1">
    <location>
        <begin position="24"/>
        <end position="57"/>
    </location>
</feature>
<protein>
    <recommendedName>
        <fullName evidence="2">GDS1 winged helix domain-containing protein</fullName>
    </recommendedName>
</protein>
<evidence type="ECO:0000259" key="2">
    <source>
        <dbReference type="Pfam" id="PF25318"/>
    </source>
</evidence>
<reference evidence="3" key="1">
    <citation type="submission" date="2018-03" db="EMBL/GenBank/DDBJ databases">
        <authorList>
            <person name="Guldener U."/>
        </authorList>
    </citation>
    <scope>NUCLEOTIDE SEQUENCE</scope>
</reference>
<feature type="compositionally biased region" description="Acidic residues" evidence="1">
    <location>
        <begin position="281"/>
        <end position="290"/>
    </location>
</feature>
<name>A0AAE8MPM9_9PEZI</name>
<dbReference type="AlphaFoldDB" id="A0AAE8MPM9"/>
<feature type="region of interest" description="Disordered" evidence="1">
    <location>
        <begin position="216"/>
        <end position="238"/>
    </location>
</feature>
<evidence type="ECO:0000256" key="1">
    <source>
        <dbReference type="SAM" id="MobiDB-lite"/>
    </source>
</evidence>
<comment type="caution">
    <text evidence="3">The sequence shown here is derived from an EMBL/GenBank/DDBJ whole genome shotgun (WGS) entry which is preliminary data.</text>
</comment>
<feature type="region of interest" description="Disordered" evidence="1">
    <location>
        <begin position="264"/>
        <end position="342"/>
    </location>
</feature>
<accession>A0AAE8MPM9</accession>
<organism evidence="3 4">
    <name type="scientific">Cephalotrichum gorgonifer</name>
    <dbReference type="NCBI Taxonomy" id="2041049"/>
    <lineage>
        <taxon>Eukaryota</taxon>
        <taxon>Fungi</taxon>
        <taxon>Dikarya</taxon>
        <taxon>Ascomycota</taxon>
        <taxon>Pezizomycotina</taxon>
        <taxon>Sordariomycetes</taxon>
        <taxon>Hypocreomycetidae</taxon>
        <taxon>Microascales</taxon>
        <taxon>Microascaceae</taxon>
        <taxon>Cephalotrichum</taxon>
    </lineage>
</organism>